<organism evidence="1 2">
    <name type="scientific">Psophocarpus tetragonolobus</name>
    <name type="common">Winged bean</name>
    <name type="synonym">Dolichos tetragonolobus</name>
    <dbReference type="NCBI Taxonomy" id="3891"/>
    <lineage>
        <taxon>Eukaryota</taxon>
        <taxon>Viridiplantae</taxon>
        <taxon>Streptophyta</taxon>
        <taxon>Embryophyta</taxon>
        <taxon>Tracheophyta</taxon>
        <taxon>Spermatophyta</taxon>
        <taxon>Magnoliopsida</taxon>
        <taxon>eudicotyledons</taxon>
        <taxon>Gunneridae</taxon>
        <taxon>Pentapetalae</taxon>
        <taxon>rosids</taxon>
        <taxon>fabids</taxon>
        <taxon>Fabales</taxon>
        <taxon>Fabaceae</taxon>
        <taxon>Papilionoideae</taxon>
        <taxon>50 kb inversion clade</taxon>
        <taxon>NPAAA clade</taxon>
        <taxon>indigoferoid/millettioid clade</taxon>
        <taxon>Phaseoleae</taxon>
        <taxon>Psophocarpus</taxon>
    </lineage>
</organism>
<proteinExistence type="predicted"/>
<comment type="caution">
    <text evidence="1">The sequence shown here is derived from an EMBL/GenBank/DDBJ whole genome shotgun (WGS) entry which is preliminary data.</text>
</comment>
<evidence type="ECO:0000313" key="2">
    <source>
        <dbReference type="Proteomes" id="UP001386955"/>
    </source>
</evidence>
<reference evidence="1 2" key="1">
    <citation type="submission" date="2024-01" db="EMBL/GenBank/DDBJ databases">
        <title>The genomes of 5 underutilized Papilionoideae crops provide insights into root nodulation and disease resistanc.</title>
        <authorList>
            <person name="Jiang F."/>
        </authorList>
    </citation>
    <scope>NUCLEOTIDE SEQUENCE [LARGE SCALE GENOMIC DNA]</scope>
    <source>
        <strain evidence="1">DUOXIRENSHENG_FW03</strain>
        <tissue evidence="1">Leaves</tissue>
    </source>
</reference>
<accession>A0AAN9P0J9</accession>
<protein>
    <submittedName>
        <fullName evidence="1">Uncharacterized protein</fullName>
    </submittedName>
</protein>
<dbReference type="EMBL" id="JAYMYS010000009">
    <property type="protein sequence ID" value="KAK7380053.1"/>
    <property type="molecule type" value="Genomic_DNA"/>
</dbReference>
<dbReference type="AlphaFoldDB" id="A0AAN9P0J9"/>
<evidence type="ECO:0000313" key="1">
    <source>
        <dbReference type="EMBL" id="KAK7380053.1"/>
    </source>
</evidence>
<sequence>MLNLKRMLHDVQRGAQSIHGMLTRHAAMTEQNQHLCLMGGGAIRFMVLHIKHNAYVASSMDKPEEQVAEKIALYNDSFCAQYTSQYYMDNSSSPL</sequence>
<name>A0AAN9P0J9_PSOTE</name>
<keyword evidence="2" id="KW-1185">Reference proteome</keyword>
<dbReference type="Proteomes" id="UP001386955">
    <property type="component" value="Unassembled WGS sequence"/>
</dbReference>
<gene>
    <name evidence="1" type="ORF">VNO78_32405</name>
</gene>